<dbReference type="Gene3D" id="1.10.287.600">
    <property type="entry name" value="Helix hairpin bin"/>
    <property type="match status" value="1"/>
</dbReference>
<comment type="subcellular location">
    <subcellularLocation>
        <location evidence="3">Cytoplasm</location>
        <location evidence="3">Cytoskeleton</location>
    </subcellularLocation>
    <subcellularLocation>
        <location evidence="4 26">Golgi apparatus membrane</location>
        <topology evidence="4 26">Single-pass type II membrane protein</topology>
    </subcellularLocation>
</comment>
<dbReference type="Pfam" id="PF00535">
    <property type="entry name" value="Glycos_transf_2"/>
    <property type="match status" value="1"/>
</dbReference>
<evidence type="ECO:0000256" key="13">
    <source>
        <dbReference type="ARBA" id="ARBA00022723"/>
    </source>
</evidence>
<dbReference type="Gene3D" id="3.40.50.1440">
    <property type="entry name" value="Tubulin/FtsZ, GTPase domain"/>
    <property type="match status" value="1"/>
</dbReference>
<keyword evidence="9 26" id="KW-0328">Glycosyltransferase</keyword>
<dbReference type="GO" id="GO:0007017">
    <property type="term" value="P:microtubule-based process"/>
    <property type="evidence" value="ECO:0007669"/>
    <property type="project" value="InterPro"/>
</dbReference>
<dbReference type="PRINTS" id="PR01161">
    <property type="entry name" value="TUBULIN"/>
</dbReference>
<evidence type="ECO:0000256" key="27">
    <source>
        <dbReference type="SAM" id="MobiDB-lite"/>
    </source>
</evidence>
<dbReference type="SUPFAM" id="SSF55307">
    <property type="entry name" value="Tubulin C-terminal domain-like"/>
    <property type="match status" value="1"/>
</dbReference>
<dbReference type="GO" id="GO:0000139">
    <property type="term" value="C:Golgi membrane"/>
    <property type="evidence" value="ECO:0007669"/>
    <property type="project" value="UniProtKB-SubCell"/>
</dbReference>
<dbReference type="Proteomes" id="UP001249851">
    <property type="component" value="Unassembled WGS sequence"/>
</dbReference>
<dbReference type="InterPro" id="IPR002453">
    <property type="entry name" value="Beta_tubulin"/>
</dbReference>
<dbReference type="PRINTS" id="PR01163">
    <property type="entry name" value="BETATUBULIN"/>
</dbReference>
<evidence type="ECO:0000256" key="15">
    <source>
        <dbReference type="ARBA" id="ARBA00022741"/>
    </source>
</evidence>
<evidence type="ECO:0000256" key="21">
    <source>
        <dbReference type="ARBA" id="ARBA00023136"/>
    </source>
</evidence>
<evidence type="ECO:0000256" key="17">
    <source>
        <dbReference type="ARBA" id="ARBA00022968"/>
    </source>
</evidence>
<dbReference type="GO" id="GO:0003924">
    <property type="term" value="F:GTPase activity"/>
    <property type="evidence" value="ECO:0007669"/>
    <property type="project" value="InterPro"/>
</dbReference>
<dbReference type="GO" id="GO:0005874">
    <property type="term" value="C:microtubule"/>
    <property type="evidence" value="ECO:0007669"/>
    <property type="project" value="UniProtKB-KW"/>
</dbReference>
<dbReference type="GO" id="GO:0016757">
    <property type="term" value="F:glycosyltransferase activity"/>
    <property type="evidence" value="ECO:0007669"/>
    <property type="project" value="UniProtKB-KW"/>
</dbReference>
<dbReference type="FunFam" id="3.40.50.1440:FF:000006">
    <property type="entry name" value="Tubulin beta chain"/>
    <property type="match status" value="1"/>
</dbReference>
<feature type="region of interest" description="Disordered" evidence="27">
    <location>
        <begin position="952"/>
        <end position="972"/>
    </location>
</feature>
<name>A0AAD9QZG8_ACRCE</name>
<comment type="similarity">
    <text evidence="7">Belongs to the tubulin family.</text>
</comment>
<keyword evidence="12" id="KW-0493">Microtubule</keyword>
<dbReference type="Pfam" id="PF00091">
    <property type="entry name" value="Tubulin"/>
    <property type="match status" value="1"/>
</dbReference>
<organism evidence="31 32">
    <name type="scientific">Acropora cervicornis</name>
    <name type="common">Staghorn coral</name>
    <dbReference type="NCBI Taxonomy" id="6130"/>
    <lineage>
        <taxon>Eukaryota</taxon>
        <taxon>Metazoa</taxon>
        <taxon>Cnidaria</taxon>
        <taxon>Anthozoa</taxon>
        <taxon>Hexacorallia</taxon>
        <taxon>Scleractinia</taxon>
        <taxon>Astrocoeniina</taxon>
        <taxon>Acroporidae</taxon>
        <taxon>Acropora</taxon>
    </lineage>
</organism>
<keyword evidence="19 26" id="KW-0333">Golgi apparatus</keyword>
<evidence type="ECO:0000256" key="10">
    <source>
        <dbReference type="ARBA" id="ARBA00022679"/>
    </source>
</evidence>
<keyword evidence="21 26" id="KW-0472">Membrane</keyword>
<dbReference type="Gene3D" id="3.90.550.10">
    <property type="entry name" value="Spore Coat Polysaccharide Biosynthesis Protein SpsA, Chain A"/>
    <property type="match status" value="1"/>
</dbReference>
<dbReference type="CDD" id="cd02510">
    <property type="entry name" value="pp-GalNAc-T"/>
    <property type="match status" value="1"/>
</dbReference>
<feature type="domain" description="Tubulin/FtsZ 2-layer sandwich" evidence="30">
    <location>
        <begin position="774"/>
        <end position="911"/>
    </location>
</feature>
<evidence type="ECO:0000256" key="11">
    <source>
        <dbReference type="ARBA" id="ARBA00022692"/>
    </source>
</evidence>
<evidence type="ECO:0000256" key="14">
    <source>
        <dbReference type="ARBA" id="ARBA00022734"/>
    </source>
</evidence>
<comment type="pathway">
    <text evidence="5 26">Protein modification; protein glycosylation.</text>
</comment>
<proteinExistence type="inferred from homology"/>
<dbReference type="Gene3D" id="3.30.1330.20">
    <property type="entry name" value="Tubulin/FtsZ, C-terminal domain"/>
    <property type="match status" value="1"/>
</dbReference>
<dbReference type="SMART" id="SM00458">
    <property type="entry name" value="RICIN"/>
    <property type="match status" value="1"/>
</dbReference>
<keyword evidence="8" id="KW-0963">Cytoplasm</keyword>
<dbReference type="Pfam" id="PF00652">
    <property type="entry name" value="Ricin_B_lectin"/>
    <property type="match status" value="1"/>
</dbReference>
<evidence type="ECO:0000256" key="8">
    <source>
        <dbReference type="ARBA" id="ARBA00022490"/>
    </source>
</evidence>
<evidence type="ECO:0000256" key="6">
    <source>
        <dbReference type="ARBA" id="ARBA00005680"/>
    </source>
</evidence>
<evidence type="ECO:0000256" key="2">
    <source>
        <dbReference type="ARBA" id="ARBA00001946"/>
    </source>
</evidence>
<comment type="cofactor">
    <cofactor evidence="2">
        <name>Mg(2+)</name>
        <dbReference type="ChEBI" id="CHEBI:18420"/>
    </cofactor>
</comment>
<keyword evidence="13" id="KW-0479">Metal-binding</keyword>
<sequence length="972" mass="110891">MRNRRLFIKVVILTSVFWLAVDILYYLTTMNNQLNFFEPESFIPSSSTGVQRTGKRSRIESGVKQKRRKYTNIGPYFNDVIQGLGENGEPAFLPPIFKDEAENVFDNHSFNVILSDHISLDRTLKDVRGPKCRSKHSKYPTELPTTSVVICFHNEALSVLLRTVHSVLNRSPPHLLADIILVDDFSEYENLQEPLEDQLQQLEKVKVVRMPQREGLVRARLRGAEVSRGEVLTFLDSHCEATEGWLEPLLVRIAQNRSNVVCPVIEVINADDFGYQTSAVIHERGGFSWDLFFTWKAIPEEERNRREDETDYIRQVTNFGVLLLSPTMAGGLFAMHKQYFYDLGSYDDQMDIWGGENLELSFRVWMCGGQLEIVPCSRVGHVFRKYTSPYKFPKGTEATLAKNFNRLAEVWMDEYKDLYYRRKSKEERNIDIGDISERLALRKRLGCKDFKWYLRNVFPDMASIRSLAYSLCVDTLGEKGSRIDQVGLYSCHGMGGNQFFTFTKNNEIQFNDDKCLDAPRGEPGTFVEMITCHGLKGNQEWKHNKRKFWEVISDEHGIDGCGTYSGDSDVQLERINVYYNEAIGGKYVPRAVLVDLEPGTMDSVKGGPFGQLFRPDNYVFGQSGAGNNWAKGHYTEGAELVDSVLDVVRRETEGCDCVQGFQLTHSLGGGTGAGMGTLLISKIREEYPDRIMTSFSVVPSPKVSDTVVEPYNATLSVHQLVENTDETFCIDNEALYDICFRTLKMTTPTYGDLNHLVSATMSGVTTCLRFPGQLNADLRKLAVNMVPFPRLHFFIPGFAPLTSRDNQQYRSLTVNELTQQMFDNKNMMAACDPRHGRYLTVAAMFRGKMSMKEVDEQMLNVQNKNSSYFVEWIPNNVKTAACDIPPRGLKMSATFIGNSTSIQELFKRISEQFTAMFKRKAFLHWYTGEGMDEMEFTEAESNMNDLVSEYQQYQDATAEEEQFDDDDEMTEE</sequence>
<keyword evidence="23 26" id="KW-0464">Manganese</keyword>
<gene>
    <name evidence="31" type="ORF">P5673_005154</name>
</gene>
<evidence type="ECO:0000256" key="26">
    <source>
        <dbReference type="RuleBase" id="RU361242"/>
    </source>
</evidence>
<dbReference type="PROSITE" id="PS50231">
    <property type="entry name" value="RICIN_B_LECTIN"/>
    <property type="match status" value="1"/>
</dbReference>
<dbReference type="InterPro" id="IPR037103">
    <property type="entry name" value="Tubulin/FtsZ-like_C"/>
</dbReference>
<dbReference type="SMART" id="SM00864">
    <property type="entry name" value="Tubulin"/>
    <property type="match status" value="1"/>
</dbReference>
<evidence type="ECO:0000259" key="30">
    <source>
        <dbReference type="SMART" id="SM00865"/>
    </source>
</evidence>
<dbReference type="SUPFAM" id="SSF53448">
    <property type="entry name" value="Nucleotide-diphospho-sugar transferases"/>
    <property type="match status" value="1"/>
</dbReference>
<reference evidence="31" key="1">
    <citation type="journal article" date="2023" name="G3 (Bethesda)">
        <title>Whole genome assembly and annotation of the endangered Caribbean coral Acropora cervicornis.</title>
        <authorList>
            <person name="Selwyn J.D."/>
            <person name="Vollmer S.V."/>
        </authorList>
    </citation>
    <scope>NUCLEOTIDE SEQUENCE</scope>
    <source>
        <strain evidence="31">K2</strain>
    </source>
</reference>
<dbReference type="InterPro" id="IPR017975">
    <property type="entry name" value="Tubulin_CS"/>
</dbReference>
<evidence type="ECO:0000259" key="29">
    <source>
        <dbReference type="SMART" id="SM00864"/>
    </source>
</evidence>
<evidence type="ECO:0000256" key="22">
    <source>
        <dbReference type="ARBA" id="ARBA00023157"/>
    </source>
</evidence>
<feature type="domain" description="Ricin B lectin" evidence="28">
    <location>
        <begin position="458"/>
        <end position="590"/>
    </location>
</feature>
<dbReference type="SUPFAM" id="SSF52490">
    <property type="entry name" value="Tubulin nucleotide-binding domain-like"/>
    <property type="match status" value="1"/>
</dbReference>
<keyword evidence="24" id="KW-0206">Cytoskeleton</keyword>
<comment type="similarity">
    <text evidence="6 26">Belongs to the glycosyltransferase 2 family. GalNAc-T subfamily.</text>
</comment>
<keyword evidence="32" id="KW-1185">Reference proteome</keyword>
<dbReference type="GO" id="GO:0046872">
    <property type="term" value="F:metal ion binding"/>
    <property type="evidence" value="ECO:0007669"/>
    <property type="project" value="UniProtKB-KW"/>
</dbReference>
<evidence type="ECO:0000256" key="7">
    <source>
        <dbReference type="ARBA" id="ARBA00009636"/>
    </source>
</evidence>
<evidence type="ECO:0000256" key="24">
    <source>
        <dbReference type="ARBA" id="ARBA00023212"/>
    </source>
</evidence>
<keyword evidence="18 26" id="KW-1133">Transmembrane helix</keyword>
<feature type="transmembrane region" description="Helical" evidence="26">
    <location>
        <begin position="7"/>
        <end position="27"/>
    </location>
</feature>
<comment type="cofactor">
    <cofactor evidence="1 26">
        <name>Mn(2+)</name>
        <dbReference type="ChEBI" id="CHEBI:29035"/>
    </cofactor>
</comment>
<dbReference type="InterPro" id="IPR029044">
    <property type="entry name" value="Nucleotide-diphossugar_trans"/>
</dbReference>
<keyword evidence="11 26" id="KW-0812">Transmembrane</keyword>
<dbReference type="InterPro" id="IPR045885">
    <property type="entry name" value="GalNAc-T"/>
</dbReference>
<comment type="function">
    <text evidence="25">Tubulin is the major constituent of microtubules, a cylinder consisting of laterally associated linear protofilaments composed of alpha- and beta-tubulin heterodimers. Microtubules grow by the addition of GTP-tubulin dimers to the microtubule end, where a stabilizing cap forms. Below the cap, tubulin dimers are in GDP-bound state, owing to GTPase activity of alpha-tubulin.</text>
</comment>
<evidence type="ECO:0000256" key="1">
    <source>
        <dbReference type="ARBA" id="ARBA00001936"/>
    </source>
</evidence>
<accession>A0AAD9QZG8</accession>
<dbReference type="AlphaFoldDB" id="A0AAD9QZG8"/>
<evidence type="ECO:0000256" key="23">
    <source>
        <dbReference type="ARBA" id="ARBA00023211"/>
    </source>
</evidence>
<dbReference type="FunFam" id="1.10.287.600:FF:000002">
    <property type="entry name" value="Tubulin beta chain"/>
    <property type="match status" value="1"/>
</dbReference>
<keyword evidence="22 26" id="KW-1015">Disulfide bond</keyword>
<evidence type="ECO:0000313" key="31">
    <source>
        <dbReference type="EMBL" id="KAK2570359.1"/>
    </source>
</evidence>
<dbReference type="InterPro" id="IPR036525">
    <property type="entry name" value="Tubulin/FtsZ_GTPase_sf"/>
</dbReference>
<dbReference type="GO" id="GO:0030246">
    <property type="term" value="F:carbohydrate binding"/>
    <property type="evidence" value="ECO:0007669"/>
    <property type="project" value="UniProtKB-KW"/>
</dbReference>
<evidence type="ECO:0000256" key="16">
    <source>
        <dbReference type="ARBA" id="ARBA00022842"/>
    </source>
</evidence>
<evidence type="ECO:0000259" key="28">
    <source>
        <dbReference type="SMART" id="SM00458"/>
    </source>
</evidence>
<dbReference type="InterPro" id="IPR018316">
    <property type="entry name" value="Tubulin/FtsZ_2-layer-sand-dom"/>
</dbReference>
<evidence type="ECO:0000256" key="18">
    <source>
        <dbReference type="ARBA" id="ARBA00022989"/>
    </source>
</evidence>
<evidence type="ECO:0000313" key="32">
    <source>
        <dbReference type="Proteomes" id="UP001249851"/>
    </source>
</evidence>
<evidence type="ECO:0000256" key="12">
    <source>
        <dbReference type="ARBA" id="ARBA00022701"/>
    </source>
</evidence>
<feature type="compositionally biased region" description="Acidic residues" evidence="27">
    <location>
        <begin position="957"/>
        <end position="972"/>
    </location>
</feature>
<keyword evidence="14 26" id="KW-0430">Lectin</keyword>
<dbReference type="SUPFAM" id="SSF50370">
    <property type="entry name" value="Ricin B-like lectins"/>
    <property type="match status" value="1"/>
</dbReference>
<dbReference type="InterPro" id="IPR000772">
    <property type="entry name" value="Ricin_B_lectin"/>
</dbReference>
<evidence type="ECO:0000256" key="5">
    <source>
        <dbReference type="ARBA" id="ARBA00004922"/>
    </source>
</evidence>
<dbReference type="InterPro" id="IPR023123">
    <property type="entry name" value="Tubulin_C"/>
</dbReference>
<dbReference type="PROSITE" id="PS00227">
    <property type="entry name" value="TUBULIN"/>
    <property type="match status" value="1"/>
</dbReference>
<evidence type="ECO:0000256" key="9">
    <source>
        <dbReference type="ARBA" id="ARBA00022676"/>
    </source>
</evidence>
<dbReference type="InterPro" id="IPR003008">
    <property type="entry name" value="Tubulin_FtsZ_GTPase"/>
</dbReference>
<dbReference type="SMART" id="SM00865">
    <property type="entry name" value="Tubulin_C"/>
    <property type="match status" value="1"/>
</dbReference>
<dbReference type="InterPro" id="IPR001173">
    <property type="entry name" value="Glyco_trans_2-like"/>
</dbReference>
<dbReference type="FunFam" id="3.90.550.10:FF:000021">
    <property type="entry name" value="Polypeptide N-acetylgalactosaminyltransferase"/>
    <property type="match status" value="1"/>
</dbReference>
<dbReference type="FunFam" id="3.30.1330.20:FF:000002">
    <property type="entry name" value="Tubulin beta chain"/>
    <property type="match status" value="1"/>
</dbReference>
<evidence type="ECO:0000256" key="3">
    <source>
        <dbReference type="ARBA" id="ARBA00004245"/>
    </source>
</evidence>
<dbReference type="Pfam" id="PF03953">
    <property type="entry name" value="Tubulin_C"/>
    <property type="match status" value="1"/>
</dbReference>
<dbReference type="EC" id="2.4.1.-" evidence="26"/>
<dbReference type="InterPro" id="IPR008280">
    <property type="entry name" value="Tub_FtsZ_C"/>
</dbReference>
<keyword evidence="16" id="KW-0460">Magnesium</keyword>
<comment type="caution">
    <text evidence="31">The sequence shown here is derived from an EMBL/GenBank/DDBJ whole genome shotgun (WGS) entry which is preliminary data.</text>
</comment>
<reference evidence="31" key="2">
    <citation type="journal article" date="2023" name="Science">
        <title>Genomic signatures of disease resistance in endangered staghorn corals.</title>
        <authorList>
            <person name="Vollmer S.V."/>
            <person name="Selwyn J.D."/>
            <person name="Despard B.A."/>
            <person name="Roesel C.L."/>
        </authorList>
    </citation>
    <scope>NUCLEOTIDE SEQUENCE</scope>
    <source>
        <strain evidence="31">K2</strain>
    </source>
</reference>
<keyword evidence="15" id="KW-0547">Nucleotide-binding</keyword>
<dbReference type="EMBL" id="JARQWQ010000008">
    <property type="protein sequence ID" value="KAK2570359.1"/>
    <property type="molecule type" value="Genomic_DNA"/>
</dbReference>
<feature type="domain" description="Tubulin/FtsZ GTPase" evidence="29">
    <location>
        <begin position="575"/>
        <end position="772"/>
    </location>
</feature>
<dbReference type="InterPro" id="IPR000217">
    <property type="entry name" value="Tubulin"/>
</dbReference>
<dbReference type="GO" id="GO:0005200">
    <property type="term" value="F:structural constituent of cytoskeleton"/>
    <property type="evidence" value="ECO:0007669"/>
    <property type="project" value="InterPro"/>
</dbReference>
<evidence type="ECO:0000256" key="4">
    <source>
        <dbReference type="ARBA" id="ARBA00004323"/>
    </source>
</evidence>
<dbReference type="PANTHER" id="PTHR11588">
    <property type="entry name" value="TUBULIN"/>
    <property type="match status" value="1"/>
</dbReference>
<dbReference type="GO" id="GO:0005525">
    <property type="term" value="F:GTP binding"/>
    <property type="evidence" value="ECO:0007669"/>
    <property type="project" value="UniProtKB-KW"/>
</dbReference>
<keyword evidence="20" id="KW-0342">GTP-binding</keyword>
<dbReference type="GO" id="GO:0006493">
    <property type="term" value="P:protein O-linked glycosylation"/>
    <property type="evidence" value="ECO:0007669"/>
    <property type="project" value="UniProtKB-ARBA"/>
</dbReference>
<evidence type="ECO:0000256" key="25">
    <source>
        <dbReference type="ARBA" id="ARBA00034296"/>
    </source>
</evidence>
<keyword evidence="17" id="KW-0735">Signal-anchor</keyword>
<protein>
    <recommendedName>
        <fullName evidence="26">Polypeptide N-acetylgalactosaminyltransferase</fullName>
        <ecNumber evidence="26">2.4.1.-</ecNumber>
    </recommendedName>
    <alternativeName>
        <fullName evidence="26">Protein-UDP acetylgalactosaminyltransferase</fullName>
    </alternativeName>
</protein>
<evidence type="ECO:0000256" key="19">
    <source>
        <dbReference type="ARBA" id="ARBA00023034"/>
    </source>
</evidence>
<keyword evidence="10 26" id="KW-0808">Transferase</keyword>
<dbReference type="InterPro" id="IPR035992">
    <property type="entry name" value="Ricin_B-like_lectins"/>
</dbReference>
<evidence type="ECO:0000256" key="20">
    <source>
        <dbReference type="ARBA" id="ARBA00023134"/>
    </source>
</evidence>
<dbReference type="CDD" id="cd02187">
    <property type="entry name" value="beta_tubulin"/>
    <property type="match status" value="1"/>
</dbReference>